<protein>
    <submittedName>
        <fullName evidence="1">Uncharacterized protein</fullName>
    </submittedName>
</protein>
<organism evidence="1 2">
    <name type="scientific">Vigna angularis var. angularis</name>
    <dbReference type="NCBI Taxonomy" id="157739"/>
    <lineage>
        <taxon>Eukaryota</taxon>
        <taxon>Viridiplantae</taxon>
        <taxon>Streptophyta</taxon>
        <taxon>Embryophyta</taxon>
        <taxon>Tracheophyta</taxon>
        <taxon>Spermatophyta</taxon>
        <taxon>Magnoliopsida</taxon>
        <taxon>eudicotyledons</taxon>
        <taxon>Gunneridae</taxon>
        <taxon>Pentapetalae</taxon>
        <taxon>rosids</taxon>
        <taxon>fabids</taxon>
        <taxon>Fabales</taxon>
        <taxon>Fabaceae</taxon>
        <taxon>Papilionoideae</taxon>
        <taxon>50 kb inversion clade</taxon>
        <taxon>NPAAA clade</taxon>
        <taxon>indigoferoid/millettioid clade</taxon>
        <taxon>Phaseoleae</taxon>
        <taxon>Vigna</taxon>
    </lineage>
</organism>
<dbReference type="AlphaFoldDB" id="A0A0S3RQ10"/>
<keyword evidence="2" id="KW-1185">Reference proteome</keyword>
<proteinExistence type="predicted"/>
<name>A0A0S3RQ10_PHAAN</name>
<sequence length="119" mass="13297">MGKNKVAPLAILLRELQDSQAALSWGFREEEEGKQNWGKNSSVFKKEKQSQQKKAVGGFSINASSTRGFDGKITLSVLITCSSNPNSEFFNHCHCHINCHVTQVKSHVAHISPSWQQDR</sequence>
<dbReference type="EMBL" id="AP015036">
    <property type="protein sequence ID" value="BAT82632.1"/>
    <property type="molecule type" value="Genomic_DNA"/>
</dbReference>
<dbReference type="Proteomes" id="UP000291084">
    <property type="component" value="Chromosome 3"/>
</dbReference>
<gene>
    <name evidence="1" type="primary">Vigan.03G267600</name>
    <name evidence="1" type="ORF">VIGAN_03267600</name>
</gene>
<accession>A0A0S3RQ10</accession>
<reference evidence="1 2" key="1">
    <citation type="journal article" date="2015" name="Sci. Rep.">
        <title>The power of single molecule real-time sequencing technology in the de novo assembly of a eukaryotic genome.</title>
        <authorList>
            <person name="Sakai H."/>
            <person name="Naito K."/>
            <person name="Ogiso-Tanaka E."/>
            <person name="Takahashi Y."/>
            <person name="Iseki K."/>
            <person name="Muto C."/>
            <person name="Satou K."/>
            <person name="Teruya K."/>
            <person name="Shiroma A."/>
            <person name="Shimoji M."/>
            <person name="Hirano T."/>
            <person name="Itoh T."/>
            <person name="Kaga A."/>
            <person name="Tomooka N."/>
        </authorList>
    </citation>
    <scope>NUCLEOTIDE SEQUENCE [LARGE SCALE GENOMIC DNA]</scope>
    <source>
        <strain evidence="2">cv. Shumari</strain>
    </source>
</reference>
<evidence type="ECO:0000313" key="2">
    <source>
        <dbReference type="Proteomes" id="UP000291084"/>
    </source>
</evidence>
<evidence type="ECO:0000313" key="1">
    <source>
        <dbReference type="EMBL" id="BAT82632.1"/>
    </source>
</evidence>